<accession>A0A1Y2MEG5</accession>
<reference evidence="2 3" key="1">
    <citation type="journal article" date="2017" name="Genome Announc.">
        <title>Genome sequence of the saprophytic ascomycete Epicoccum nigrum ICMP 19927 strain isolated from New Zealand.</title>
        <authorList>
            <person name="Fokin M."/>
            <person name="Fleetwood D."/>
            <person name="Weir B.S."/>
            <person name="Villas-Boas S.G."/>
        </authorList>
    </citation>
    <scope>NUCLEOTIDE SEQUENCE [LARGE SCALE GENOMIC DNA]</scope>
    <source>
        <strain evidence="2 3">ICMP 19927</strain>
    </source>
</reference>
<organism evidence="2 3">
    <name type="scientific">Epicoccum nigrum</name>
    <name type="common">Soil fungus</name>
    <name type="synonym">Epicoccum purpurascens</name>
    <dbReference type="NCBI Taxonomy" id="105696"/>
    <lineage>
        <taxon>Eukaryota</taxon>
        <taxon>Fungi</taxon>
        <taxon>Dikarya</taxon>
        <taxon>Ascomycota</taxon>
        <taxon>Pezizomycotina</taxon>
        <taxon>Dothideomycetes</taxon>
        <taxon>Pleosporomycetidae</taxon>
        <taxon>Pleosporales</taxon>
        <taxon>Pleosporineae</taxon>
        <taxon>Didymellaceae</taxon>
        <taxon>Epicoccum</taxon>
    </lineage>
</organism>
<dbReference type="InterPro" id="IPR010730">
    <property type="entry name" value="HET"/>
</dbReference>
<feature type="domain" description="Heterokaryon incompatibility" evidence="1">
    <location>
        <begin position="348"/>
        <end position="531"/>
    </location>
</feature>
<dbReference type="STRING" id="105696.A0A1Y2MEG5"/>
<protein>
    <recommendedName>
        <fullName evidence="1">Heterokaryon incompatibility domain-containing protein</fullName>
    </recommendedName>
</protein>
<proteinExistence type="predicted"/>
<dbReference type="PANTHER" id="PTHR33112">
    <property type="entry name" value="DOMAIN PROTEIN, PUTATIVE-RELATED"/>
    <property type="match status" value="1"/>
</dbReference>
<keyword evidence="3" id="KW-1185">Reference proteome</keyword>
<dbReference type="PANTHER" id="PTHR33112:SF10">
    <property type="entry name" value="TOL"/>
    <property type="match status" value="1"/>
</dbReference>
<gene>
    <name evidence="2" type="ORF">B5807_00527</name>
</gene>
<dbReference type="Pfam" id="PF06985">
    <property type="entry name" value="HET"/>
    <property type="match status" value="1"/>
</dbReference>
<evidence type="ECO:0000313" key="2">
    <source>
        <dbReference type="EMBL" id="OSS54470.1"/>
    </source>
</evidence>
<dbReference type="Proteomes" id="UP000193240">
    <property type="component" value="Unassembled WGS sequence"/>
</dbReference>
<dbReference type="InParanoid" id="A0A1Y2MEG5"/>
<evidence type="ECO:0000259" key="1">
    <source>
        <dbReference type="Pfam" id="PF06985"/>
    </source>
</evidence>
<dbReference type="EMBL" id="KZ107838">
    <property type="protein sequence ID" value="OSS54470.1"/>
    <property type="molecule type" value="Genomic_DNA"/>
</dbReference>
<dbReference type="OMA" id="CERWREI"/>
<dbReference type="AlphaFoldDB" id="A0A1Y2MEG5"/>
<sequence length="817" mass="93673">MPRLHLPKGPYETGLALHRERGRKLTRAESFHPDEQNFLKGPAWNHLPLKYTDLYDDGHRTIGAYTSHNTYSERSLSSDHVHGDHYWRRHYETRPEAQVIHTTNGEEKNEEHGANVSKVPFDSGTLCDKCHGVNIESLTADGGYVHSTLDKIIEQAKFCHLCQLIFREHIDETRTLDRYEINLKIDVRQANYTHSDHLNSHIPFQMVLWISTRDIRPHEFPEGQRGRMIKGGRRGFVPPDPSCKYITVHGRPALCYTDENDLAREKGVPWLRDIGENTASTESLGRAKRWLEECLEATARQELGSVQMDQPHRFETESPARLIFIADCDDAQNSSVRLIETRGAAHSYATLSYCWGAINSEWLCTKQTVDQYLLGIDRKILPATLRDSIVITASLGIHYIWIDALCIIQDDTSDWAAESAKMGGIYHGSLVTIAAAGSSDSHGGCFNTVSRPRFSEEAGDRRSRLGHADPRNLVGTRSLRKDLVLLESRLQNNSISRLYVVKFAGNYPYDDVYEEEVVHSPLSTRAWVFQEQVLSRRIIYFAQSQLFWECEHCRLSEDGCPQQQAQQIYPILASQKPLSKDQIIKNWYFEAVKTYTSRSLTHKHDKLVAISAVAKATFLNTRIDYFAGLWKDYILQGLAWKRSSLGNKSRTYVCPSWSWASQDSSVRYDAIYEEPNKYTPYQPKVLEVHVGRDPKNHFGDVSSGYVKLDTWVTSGWVLRSRADELNNYEQKFVFCNKPHPRIWSATVVMDDEDYTGPGVTVAMISNHYPEWVALVLELLPDGAQTYRRIGILMWTDLDRLKIENPWSIWKQDFITIV</sequence>
<name>A0A1Y2MEG5_EPING</name>
<evidence type="ECO:0000313" key="3">
    <source>
        <dbReference type="Proteomes" id="UP000193240"/>
    </source>
</evidence>